<evidence type="ECO:0000256" key="2">
    <source>
        <dbReference type="ARBA" id="ARBA00022598"/>
    </source>
</evidence>
<dbReference type="InterPro" id="IPR042099">
    <property type="entry name" value="ANL_N_sf"/>
</dbReference>
<feature type="domain" description="AMP-dependent synthetase/ligase" evidence="3">
    <location>
        <begin position="13"/>
        <end position="355"/>
    </location>
</feature>
<accession>A0ABW1P396</accession>
<organism evidence="5 6">
    <name type="scientific">Saccharothrix lopnurensis</name>
    <dbReference type="NCBI Taxonomy" id="1670621"/>
    <lineage>
        <taxon>Bacteria</taxon>
        <taxon>Bacillati</taxon>
        <taxon>Actinomycetota</taxon>
        <taxon>Actinomycetes</taxon>
        <taxon>Pseudonocardiales</taxon>
        <taxon>Pseudonocardiaceae</taxon>
        <taxon>Saccharothrix</taxon>
    </lineage>
</organism>
<comment type="similarity">
    <text evidence="1">Belongs to the ATP-dependent AMP-binding enzyme family.</text>
</comment>
<keyword evidence="2" id="KW-0436">Ligase</keyword>
<dbReference type="InterPro" id="IPR045851">
    <property type="entry name" value="AMP-bd_C_sf"/>
</dbReference>
<reference evidence="6" key="1">
    <citation type="journal article" date="2019" name="Int. J. Syst. Evol. Microbiol.">
        <title>The Global Catalogue of Microorganisms (GCM) 10K type strain sequencing project: providing services to taxonomists for standard genome sequencing and annotation.</title>
        <authorList>
            <consortium name="The Broad Institute Genomics Platform"/>
            <consortium name="The Broad Institute Genome Sequencing Center for Infectious Disease"/>
            <person name="Wu L."/>
            <person name="Ma J."/>
        </authorList>
    </citation>
    <scope>NUCLEOTIDE SEQUENCE [LARGE SCALE GENOMIC DNA]</scope>
    <source>
        <strain evidence="6">CGMCC 4.7246</strain>
    </source>
</reference>
<comment type="caution">
    <text evidence="5">The sequence shown here is derived from an EMBL/GenBank/DDBJ whole genome shotgun (WGS) entry which is preliminary data.</text>
</comment>
<dbReference type="SUPFAM" id="SSF56801">
    <property type="entry name" value="Acetyl-CoA synthetase-like"/>
    <property type="match status" value="1"/>
</dbReference>
<dbReference type="PANTHER" id="PTHR43201:SF5">
    <property type="entry name" value="MEDIUM-CHAIN ACYL-COA LIGASE ACSF2, MITOCHONDRIAL"/>
    <property type="match status" value="1"/>
</dbReference>
<evidence type="ECO:0000256" key="1">
    <source>
        <dbReference type="ARBA" id="ARBA00006432"/>
    </source>
</evidence>
<evidence type="ECO:0000313" key="6">
    <source>
        <dbReference type="Proteomes" id="UP001596220"/>
    </source>
</evidence>
<keyword evidence="6" id="KW-1185">Reference proteome</keyword>
<dbReference type="Proteomes" id="UP001596220">
    <property type="component" value="Unassembled WGS sequence"/>
</dbReference>
<dbReference type="Pfam" id="PF00501">
    <property type="entry name" value="AMP-binding"/>
    <property type="match status" value="1"/>
</dbReference>
<dbReference type="PANTHER" id="PTHR43201">
    <property type="entry name" value="ACYL-COA SYNTHETASE"/>
    <property type="match status" value="1"/>
</dbReference>
<dbReference type="Gene3D" id="3.40.50.12780">
    <property type="entry name" value="N-terminal domain of ligase-like"/>
    <property type="match status" value="1"/>
</dbReference>
<feature type="domain" description="AMP-binding enzyme C-terminal" evidence="4">
    <location>
        <begin position="412"/>
        <end position="487"/>
    </location>
</feature>
<dbReference type="RefSeq" id="WP_380635686.1">
    <property type="nucleotide sequence ID" value="NZ_JBHSQO010000010.1"/>
</dbReference>
<gene>
    <name evidence="5" type="ORF">ACFP3R_12390</name>
</gene>
<dbReference type="InterPro" id="IPR000873">
    <property type="entry name" value="AMP-dep_synth/lig_dom"/>
</dbReference>
<dbReference type="InterPro" id="IPR025110">
    <property type="entry name" value="AMP-bd_C"/>
</dbReference>
<proteinExistence type="inferred from homology"/>
<evidence type="ECO:0000313" key="5">
    <source>
        <dbReference type="EMBL" id="MFC6090073.1"/>
    </source>
</evidence>
<evidence type="ECO:0000259" key="4">
    <source>
        <dbReference type="Pfam" id="PF13193"/>
    </source>
</evidence>
<sequence>MVLPVHRRIADIARAEPGRPALIGFDADLAEQTLTWGELAGSVEEAVAALRAALDPDVPSCVVVEAANTLAAATGLAAALAAEVPVFPLNPATPAAERDVLLGLLGRRYRHVHLVDVGNRPGPAIVSAALPSTTLPSTTLPSTTRPPAGNGAVAYLLATGASSGVPKVSARPGPLRYDPALTPSLVIRQTGWRTGQRQLIVGPLYHAAPFTAFVDALLDLNTVVLQPFFSARWTVDLVRQHRIEWVQLTPTHMREILALADADPGAFDSLRALLHTAAACDADTKRGWIDLLGPERVFELYGATEGIGVTLARGDEWLARPGTVGRGVLTQLRVLDDDGAPVAPGEVGTVFMRTPRRVARSDYVNDQVVRTTPDGFATVGDRGRLDRDGYLYLAPRDHGTINVGGEKVDPSEVEAALLAHPAVVDAVALAVPHRTLGSVVGVQVVLRPEVSVRKADLAAHCGRRLAGFKIPKHFAFVDRLPRSAAGKIQRWRLAADHEGGAPTP</sequence>
<protein>
    <submittedName>
        <fullName evidence="5">AMP-binding protein</fullName>
    </submittedName>
</protein>
<name>A0ABW1P396_9PSEU</name>
<dbReference type="EMBL" id="JBHSQO010000010">
    <property type="protein sequence ID" value="MFC6090073.1"/>
    <property type="molecule type" value="Genomic_DNA"/>
</dbReference>
<dbReference type="Pfam" id="PF13193">
    <property type="entry name" value="AMP-binding_C"/>
    <property type="match status" value="1"/>
</dbReference>
<dbReference type="Gene3D" id="3.30.300.30">
    <property type="match status" value="1"/>
</dbReference>
<evidence type="ECO:0000259" key="3">
    <source>
        <dbReference type="Pfam" id="PF00501"/>
    </source>
</evidence>